<keyword evidence="3" id="KW-1185">Reference proteome</keyword>
<dbReference type="Proteomes" id="UP000295304">
    <property type="component" value="Unassembled WGS sequence"/>
</dbReference>
<reference evidence="2 3" key="1">
    <citation type="submission" date="2019-03" db="EMBL/GenBank/DDBJ databases">
        <title>Genomic Encyclopedia of Type Strains, Phase IV (KMG-IV): sequencing the most valuable type-strain genomes for metagenomic binning, comparative biology and taxonomic classification.</title>
        <authorList>
            <person name="Goeker M."/>
        </authorList>
    </citation>
    <scope>NUCLEOTIDE SEQUENCE [LARGE SCALE GENOMIC DNA]</scope>
    <source>
        <strain evidence="2 3">DSM 101688</strain>
    </source>
</reference>
<accession>A0A4R3JH88</accession>
<dbReference type="AlphaFoldDB" id="A0A4R3JH88"/>
<organism evidence="2 3">
    <name type="scientific">Varunaivibrio sulfuroxidans</name>
    <dbReference type="NCBI Taxonomy" id="1773489"/>
    <lineage>
        <taxon>Bacteria</taxon>
        <taxon>Pseudomonadati</taxon>
        <taxon>Pseudomonadota</taxon>
        <taxon>Alphaproteobacteria</taxon>
        <taxon>Rhodospirillales</taxon>
        <taxon>Magnetovibrionaceae</taxon>
        <taxon>Varunaivibrio</taxon>
    </lineage>
</organism>
<evidence type="ECO:0000313" key="2">
    <source>
        <dbReference type="EMBL" id="TCS64150.1"/>
    </source>
</evidence>
<evidence type="ECO:0008006" key="4">
    <source>
        <dbReference type="Google" id="ProtNLM"/>
    </source>
</evidence>
<feature type="signal peptide" evidence="1">
    <location>
        <begin position="1"/>
        <end position="21"/>
    </location>
</feature>
<keyword evidence="1" id="KW-0732">Signal</keyword>
<protein>
    <recommendedName>
        <fullName evidence="4">Lipoprotein</fullName>
    </recommendedName>
</protein>
<name>A0A4R3JH88_9PROT</name>
<dbReference type="RefSeq" id="WP_132938114.1">
    <property type="nucleotide sequence ID" value="NZ_CP119676.1"/>
</dbReference>
<dbReference type="EMBL" id="SLZW01000002">
    <property type="protein sequence ID" value="TCS64150.1"/>
    <property type="molecule type" value="Genomic_DNA"/>
</dbReference>
<feature type="chain" id="PRO_5020239771" description="Lipoprotein" evidence="1">
    <location>
        <begin position="22"/>
        <end position="211"/>
    </location>
</feature>
<dbReference type="PROSITE" id="PS51257">
    <property type="entry name" value="PROKAR_LIPOPROTEIN"/>
    <property type="match status" value="1"/>
</dbReference>
<evidence type="ECO:0000313" key="3">
    <source>
        <dbReference type="Proteomes" id="UP000295304"/>
    </source>
</evidence>
<gene>
    <name evidence="2" type="ORF">EDD55_102192</name>
</gene>
<evidence type="ECO:0000256" key="1">
    <source>
        <dbReference type="SAM" id="SignalP"/>
    </source>
</evidence>
<comment type="caution">
    <text evidence="2">The sequence shown here is derived from an EMBL/GenBank/DDBJ whole genome shotgun (WGS) entry which is preliminary data.</text>
</comment>
<sequence length="211" mass="23501">MKVFNITIVAIALGGILSGCAAPQGSVGILDAPTPNPSLDNDRGVPVAQWQSRLVLPVRPLLSAPRIFRKEEAPGRLREVYLYDLTGFIQFQRIGLLWLDERRTEGYSQLDDPQFRSLGKVMSRKFTYVPFDNMKIETRGAVKYAAFRSDHDRPCVLFSRPIGEKKGAARAGAMIIGSFCDSSRYGTDELKKLVTYYVGKITLRENAVGAR</sequence>
<proteinExistence type="predicted"/>